<evidence type="ECO:0000259" key="4">
    <source>
        <dbReference type="Pfam" id="PF01494"/>
    </source>
</evidence>
<proteinExistence type="predicted"/>
<accession>A0A9P3PTM0</accession>
<keyword evidence="1" id="KW-0285">Flavoprotein</keyword>
<sequence length="171" mass="19364">MRKYELKNFIPTHEFELAPLADPTPAYTYFNTVLQGQNNLEGVIRAVLAECSCQIEGGTKLVGLEQFEDRVEVKLLRRRRLSDEDETVTTETARYDWVIGAGGAHCTVRKQSTFIFDGETRVIGRLVVGDIHVNGLKQKYWHLWEDASDVPITLRPTEVPGLFHLGIGESF</sequence>
<dbReference type="OrthoDB" id="2690153at2759"/>
<evidence type="ECO:0000313" key="5">
    <source>
        <dbReference type="EMBL" id="GLB41780.1"/>
    </source>
</evidence>
<reference evidence="5" key="1">
    <citation type="submission" date="2022-07" db="EMBL/GenBank/DDBJ databases">
        <title>The genome of Lyophyllum shimeji provides insight into the initial evolution of ectomycorrhizal fungal genome.</title>
        <authorList>
            <person name="Kobayashi Y."/>
            <person name="Shibata T."/>
            <person name="Hirakawa H."/>
            <person name="Shigenobu S."/>
            <person name="Nishiyama T."/>
            <person name="Yamada A."/>
            <person name="Hasebe M."/>
            <person name="Kawaguchi M."/>
        </authorList>
    </citation>
    <scope>NUCLEOTIDE SEQUENCE</scope>
    <source>
        <strain evidence="5">AT787</strain>
    </source>
</reference>
<comment type="caution">
    <text evidence="5">The sequence shown here is derived from an EMBL/GenBank/DDBJ whole genome shotgun (WGS) entry which is preliminary data.</text>
</comment>
<protein>
    <submittedName>
        <fullName evidence="5">FAD binding domain containing protein</fullName>
    </submittedName>
</protein>
<dbReference type="Pfam" id="PF01494">
    <property type="entry name" value="FAD_binding_3"/>
    <property type="match status" value="1"/>
</dbReference>
<evidence type="ECO:0000256" key="1">
    <source>
        <dbReference type="ARBA" id="ARBA00022630"/>
    </source>
</evidence>
<keyword evidence="2" id="KW-0274">FAD</keyword>
<dbReference type="Gene3D" id="3.30.70.2450">
    <property type="match status" value="1"/>
</dbReference>
<dbReference type="Gene3D" id="3.50.50.60">
    <property type="entry name" value="FAD/NAD(P)-binding domain"/>
    <property type="match status" value="1"/>
</dbReference>
<dbReference type="EMBL" id="BRPK01000010">
    <property type="protein sequence ID" value="GLB41780.1"/>
    <property type="molecule type" value="Genomic_DNA"/>
</dbReference>
<keyword evidence="3" id="KW-0560">Oxidoreductase</keyword>
<dbReference type="GO" id="GO:0016491">
    <property type="term" value="F:oxidoreductase activity"/>
    <property type="evidence" value="ECO:0007669"/>
    <property type="project" value="UniProtKB-KW"/>
</dbReference>
<evidence type="ECO:0000313" key="6">
    <source>
        <dbReference type="Proteomes" id="UP001063166"/>
    </source>
</evidence>
<feature type="domain" description="FAD-binding" evidence="4">
    <location>
        <begin position="34"/>
        <end position="126"/>
    </location>
</feature>
<name>A0A9P3PTM0_LYOSH</name>
<dbReference type="SUPFAM" id="SSF51905">
    <property type="entry name" value="FAD/NAD(P)-binding domain"/>
    <property type="match status" value="1"/>
</dbReference>
<dbReference type="AlphaFoldDB" id="A0A9P3PTM0"/>
<evidence type="ECO:0000256" key="3">
    <source>
        <dbReference type="ARBA" id="ARBA00023002"/>
    </source>
</evidence>
<dbReference type="InterPro" id="IPR002938">
    <property type="entry name" value="FAD-bd"/>
</dbReference>
<organism evidence="5 6">
    <name type="scientific">Lyophyllum shimeji</name>
    <name type="common">Hon-shimeji</name>
    <name type="synonym">Tricholoma shimeji</name>
    <dbReference type="NCBI Taxonomy" id="47721"/>
    <lineage>
        <taxon>Eukaryota</taxon>
        <taxon>Fungi</taxon>
        <taxon>Dikarya</taxon>
        <taxon>Basidiomycota</taxon>
        <taxon>Agaricomycotina</taxon>
        <taxon>Agaricomycetes</taxon>
        <taxon>Agaricomycetidae</taxon>
        <taxon>Agaricales</taxon>
        <taxon>Tricholomatineae</taxon>
        <taxon>Lyophyllaceae</taxon>
        <taxon>Lyophyllum</taxon>
    </lineage>
</organism>
<dbReference type="Proteomes" id="UP001063166">
    <property type="component" value="Unassembled WGS sequence"/>
</dbReference>
<evidence type="ECO:0000256" key="2">
    <source>
        <dbReference type="ARBA" id="ARBA00022827"/>
    </source>
</evidence>
<dbReference type="GO" id="GO:0071949">
    <property type="term" value="F:FAD binding"/>
    <property type="evidence" value="ECO:0007669"/>
    <property type="project" value="InterPro"/>
</dbReference>
<keyword evidence="6" id="KW-1185">Reference proteome</keyword>
<dbReference type="InterPro" id="IPR036188">
    <property type="entry name" value="FAD/NAD-bd_sf"/>
</dbReference>
<gene>
    <name evidence="5" type="ORF">LshimejAT787_1003800</name>
</gene>